<evidence type="ECO:0000256" key="1">
    <source>
        <dbReference type="SAM" id="MobiDB-lite"/>
    </source>
</evidence>
<accession>A0A378APX1</accession>
<reference evidence="2 3" key="1">
    <citation type="submission" date="2018-06" db="EMBL/GenBank/DDBJ databases">
        <authorList>
            <consortium name="Pathogen Informatics"/>
            <person name="Doyle S."/>
        </authorList>
    </citation>
    <scope>NUCLEOTIDE SEQUENCE [LARGE SCALE GENOMIC DNA]</scope>
    <source>
        <strain evidence="2 3">NCTC10313</strain>
    </source>
</reference>
<evidence type="ECO:0000313" key="2">
    <source>
        <dbReference type="EMBL" id="STV15793.1"/>
    </source>
</evidence>
<dbReference type="Proteomes" id="UP000254487">
    <property type="component" value="Unassembled WGS sequence"/>
</dbReference>
<name>A0A378APX1_KLEPO</name>
<dbReference type="EMBL" id="UGLW01000003">
    <property type="protein sequence ID" value="STV15793.1"/>
    <property type="molecule type" value="Genomic_DNA"/>
</dbReference>
<sequence>MSLNKYGESQKDNLDKIAADLSAFSHDDVIVEVKKDSNNNVDIGGGGLGRDRRDTGH</sequence>
<gene>
    <name evidence="2" type="ORF">NCTC10313_06064</name>
</gene>
<protein>
    <submittedName>
        <fullName evidence="2">Uncharacterized protein</fullName>
    </submittedName>
</protein>
<feature type="region of interest" description="Disordered" evidence="1">
    <location>
        <begin position="35"/>
        <end position="57"/>
    </location>
</feature>
<evidence type="ECO:0000313" key="3">
    <source>
        <dbReference type="Proteomes" id="UP000254487"/>
    </source>
</evidence>
<proteinExistence type="predicted"/>
<organism evidence="2 3">
    <name type="scientific">Klebsiella pneumoniae subsp. ozaenae</name>
    <dbReference type="NCBI Taxonomy" id="574"/>
    <lineage>
        <taxon>Bacteria</taxon>
        <taxon>Pseudomonadati</taxon>
        <taxon>Pseudomonadota</taxon>
        <taxon>Gammaproteobacteria</taxon>
        <taxon>Enterobacterales</taxon>
        <taxon>Enterobacteriaceae</taxon>
        <taxon>Klebsiella/Raoultella group</taxon>
        <taxon>Klebsiella</taxon>
        <taxon>Klebsiella pneumoniae complex</taxon>
    </lineage>
</organism>
<dbReference type="AlphaFoldDB" id="A0A378APX1"/>